<keyword evidence="3" id="KW-0732">Signal</keyword>
<evidence type="ECO:0000313" key="5">
    <source>
        <dbReference type="EMBL" id="TDC52764.1"/>
    </source>
</evidence>
<dbReference type="PANTHER" id="PTHR30024:SF47">
    <property type="entry name" value="TAURINE-BINDING PERIPLASMIC PROTEIN"/>
    <property type="match status" value="1"/>
</dbReference>
<accession>A0A4R4RT07</accession>
<evidence type="ECO:0000256" key="1">
    <source>
        <dbReference type="ARBA" id="ARBA00004418"/>
    </source>
</evidence>
<comment type="subcellular location">
    <subcellularLocation>
        <location evidence="1">Periplasm</location>
    </subcellularLocation>
</comment>
<evidence type="ECO:0000259" key="4">
    <source>
        <dbReference type="Pfam" id="PF09084"/>
    </source>
</evidence>
<dbReference type="EMBL" id="SMKL01000013">
    <property type="protein sequence ID" value="TDC52764.1"/>
    <property type="molecule type" value="Genomic_DNA"/>
</dbReference>
<dbReference type="Pfam" id="PF09084">
    <property type="entry name" value="NMT1"/>
    <property type="match status" value="1"/>
</dbReference>
<dbReference type="AlphaFoldDB" id="A0A4R4RT07"/>
<organism evidence="5 6">
    <name type="scientific">Jiangella ureilytica</name>
    <dbReference type="NCBI Taxonomy" id="2530374"/>
    <lineage>
        <taxon>Bacteria</taxon>
        <taxon>Bacillati</taxon>
        <taxon>Actinomycetota</taxon>
        <taxon>Actinomycetes</taxon>
        <taxon>Jiangellales</taxon>
        <taxon>Jiangellaceae</taxon>
        <taxon>Jiangella</taxon>
    </lineage>
</organism>
<reference evidence="5 6" key="1">
    <citation type="submission" date="2019-02" db="EMBL/GenBank/DDBJ databases">
        <title>Draft genome sequences of novel Actinobacteria.</title>
        <authorList>
            <person name="Sahin N."/>
            <person name="Ay H."/>
            <person name="Saygin H."/>
        </authorList>
    </citation>
    <scope>NUCLEOTIDE SEQUENCE [LARGE SCALE GENOMIC DNA]</scope>
    <source>
        <strain evidence="5 6">KC603</strain>
    </source>
</reference>
<dbReference type="OrthoDB" id="174578at2"/>
<dbReference type="Gene3D" id="3.40.190.10">
    <property type="entry name" value="Periplasmic binding protein-like II"/>
    <property type="match status" value="2"/>
</dbReference>
<gene>
    <name evidence="5" type="ORF">E1212_07890</name>
</gene>
<keyword evidence="6" id="KW-1185">Reference proteome</keyword>
<evidence type="ECO:0000313" key="6">
    <source>
        <dbReference type="Proteomes" id="UP000295621"/>
    </source>
</evidence>
<dbReference type="RefSeq" id="WP_131981042.1">
    <property type="nucleotide sequence ID" value="NZ_SMKL01000013.1"/>
</dbReference>
<dbReference type="SUPFAM" id="SSF53850">
    <property type="entry name" value="Periplasmic binding protein-like II"/>
    <property type="match status" value="1"/>
</dbReference>
<comment type="caution">
    <text evidence="5">The sequence shown here is derived from an EMBL/GenBank/DDBJ whole genome shotgun (WGS) entry which is preliminary data.</text>
</comment>
<proteinExistence type="inferred from homology"/>
<evidence type="ECO:0000256" key="2">
    <source>
        <dbReference type="ARBA" id="ARBA00010742"/>
    </source>
</evidence>
<protein>
    <submittedName>
        <fullName evidence="5">ABC transporter substrate-binding protein</fullName>
    </submittedName>
</protein>
<comment type="similarity">
    <text evidence="2">Belongs to the bacterial solute-binding protein SsuA/TauA family.</text>
</comment>
<sequence>MARRLRIAHSSHGPANSPLAMALEFGYFTDRGLDVIAEEVPNTAVCVDRLATGDADIAGAPGVPILLAARDGLDAVVILSAASENVFGVIGARHIASPRDLVGGVVGTTTVHDQGYIVLHRALRDWDIDPVRDVETRELGNRGMEWKAILAGDIDAFATTIPQPILARKVGLPVLRDFMDESEPYQLGCMVTTRAFADRQPDVVHDFLDAMLDAYRVFQLDFETTLPFLRARSKVDDDDVLAETHRIFVREFDHYAPRAEALANVARDLEATLGRPLSVDVNRLVDASFLPDRGPVDEAHA</sequence>
<name>A0A4R4RT07_9ACTN</name>
<evidence type="ECO:0000256" key="3">
    <source>
        <dbReference type="ARBA" id="ARBA00022729"/>
    </source>
</evidence>
<dbReference type="InterPro" id="IPR015168">
    <property type="entry name" value="SsuA/THI5"/>
</dbReference>
<feature type="domain" description="SsuA/THI5-like" evidence="4">
    <location>
        <begin position="17"/>
        <end position="216"/>
    </location>
</feature>
<dbReference type="PANTHER" id="PTHR30024">
    <property type="entry name" value="ALIPHATIC SULFONATES-BINDING PROTEIN-RELATED"/>
    <property type="match status" value="1"/>
</dbReference>
<dbReference type="GO" id="GO:0042597">
    <property type="term" value="C:periplasmic space"/>
    <property type="evidence" value="ECO:0007669"/>
    <property type="project" value="UniProtKB-SubCell"/>
</dbReference>
<dbReference type="Proteomes" id="UP000295621">
    <property type="component" value="Unassembled WGS sequence"/>
</dbReference>